<proteinExistence type="predicted"/>
<organism evidence="2 3">
    <name type="scientific">Edaphochlamys debaryana</name>
    <dbReference type="NCBI Taxonomy" id="47281"/>
    <lineage>
        <taxon>Eukaryota</taxon>
        <taxon>Viridiplantae</taxon>
        <taxon>Chlorophyta</taxon>
        <taxon>core chlorophytes</taxon>
        <taxon>Chlorophyceae</taxon>
        <taxon>CS clade</taxon>
        <taxon>Chlamydomonadales</taxon>
        <taxon>Chlamydomonadales incertae sedis</taxon>
        <taxon>Edaphochlamys</taxon>
    </lineage>
</organism>
<keyword evidence="3" id="KW-1185">Reference proteome</keyword>
<sequence length="389" mass="40594">MSLSAILSEHASSILSRRASLWPTPQSACRHSRRGLAVVATASVGADSEPQALKATSEALTPRQKRLAAQRRKWEESQRQAPRQPEATNPQPPKQQRDAKLSKAGAGGAQPASTSTPTPAAGPSAPAVPAAGRGTKGGTAEERRSKAVRQAPAPTPAALATAKPAAAAASARSAPTPTPPPSASPPEAVPAGIPLPWPALLAPGPPLPASLPDLRSLTGRQLADLAAIWVDQLVLYDSDRSAAHVPAHGASRAASGAAASSFDAARSSGDSRAEGVEAALPTAAVARLRLLKEAVDDRVRQGGLGQQEQAELVWAVAHWDRAHADASLWPALAVPFRVWPRFAPELRLEDFMGEVALHRDTIYLDGGARRVQRFVEVAERSKALVSGCY</sequence>
<accession>A0A835Y5V9</accession>
<dbReference type="AlphaFoldDB" id="A0A835Y5V9"/>
<reference evidence="2" key="1">
    <citation type="journal article" date="2020" name="bioRxiv">
        <title>Comparative genomics of Chlamydomonas.</title>
        <authorList>
            <person name="Craig R.J."/>
            <person name="Hasan A.R."/>
            <person name="Ness R.W."/>
            <person name="Keightley P.D."/>
        </authorList>
    </citation>
    <scope>NUCLEOTIDE SEQUENCE</scope>
    <source>
        <strain evidence="2">CCAP 11/70</strain>
    </source>
</reference>
<dbReference type="EMBL" id="JAEHOE010000025">
    <property type="protein sequence ID" value="KAG2495293.1"/>
    <property type="molecule type" value="Genomic_DNA"/>
</dbReference>
<feature type="compositionally biased region" description="Pro residues" evidence="1">
    <location>
        <begin position="176"/>
        <end position="190"/>
    </location>
</feature>
<name>A0A835Y5V9_9CHLO</name>
<evidence type="ECO:0000313" key="2">
    <source>
        <dbReference type="EMBL" id="KAG2495293.1"/>
    </source>
</evidence>
<feature type="region of interest" description="Disordered" evidence="1">
    <location>
        <begin position="43"/>
        <end position="190"/>
    </location>
</feature>
<feature type="compositionally biased region" description="Low complexity" evidence="1">
    <location>
        <begin position="156"/>
        <end position="175"/>
    </location>
</feature>
<feature type="compositionally biased region" description="Low complexity" evidence="1">
    <location>
        <begin position="109"/>
        <end position="132"/>
    </location>
</feature>
<gene>
    <name evidence="2" type="ORF">HYH03_006565</name>
</gene>
<evidence type="ECO:0000256" key="1">
    <source>
        <dbReference type="SAM" id="MobiDB-lite"/>
    </source>
</evidence>
<evidence type="ECO:0000313" key="3">
    <source>
        <dbReference type="Proteomes" id="UP000612055"/>
    </source>
</evidence>
<protein>
    <submittedName>
        <fullName evidence="2">Uncharacterized protein</fullName>
    </submittedName>
</protein>
<comment type="caution">
    <text evidence="2">The sequence shown here is derived from an EMBL/GenBank/DDBJ whole genome shotgun (WGS) entry which is preliminary data.</text>
</comment>
<dbReference type="Proteomes" id="UP000612055">
    <property type="component" value="Unassembled WGS sequence"/>
</dbReference>